<proteinExistence type="predicted"/>
<keyword evidence="2" id="KW-0472">Membrane</keyword>
<keyword evidence="4" id="KW-1185">Reference proteome</keyword>
<keyword evidence="1" id="KW-0175">Coiled coil</keyword>
<gene>
    <name evidence="3" type="ORF">ACJRO7_008276</name>
</gene>
<feature type="transmembrane region" description="Helical" evidence="2">
    <location>
        <begin position="12"/>
        <end position="31"/>
    </location>
</feature>
<keyword evidence="2" id="KW-0812">Transmembrane</keyword>
<sequence length="68" mass="8100">MVGPTYSQKWGYVRIIAGTILGGVLGFYVMHRVEISYKEKMKERLRQYEIEMERKQQQQKMNELEDSA</sequence>
<reference evidence="3 4" key="1">
    <citation type="submission" date="2024-11" db="EMBL/GenBank/DDBJ databases">
        <title>Chromosome-level genome assembly of Eucalyptus globulus Labill. provides insights into its genome evolution.</title>
        <authorList>
            <person name="Li X."/>
        </authorList>
    </citation>
    <scope>NUCLEOTIDE SEQUENCE [LARGE SCALE GENOMIC DNA]</scope>
    <source>
        <strain evidence="3">CL2024</strain>
        <tissue evidence="3">Fresh tender leaves</tissue>
    </source>
</reference>
<protein>
    <recommendedName>
        <fullName evidence="5">ATP-dependent helicase/nuclease subunit A</fullName>
    </recommendedName>
</protein>
<evidence type="ECO:0000256" key="1">
    <source>
        <dbReference type="SAM" id="Coils"/>
    </source>
</evidence>
<accession>A0ABD3IRP3</accession>
<evidence type="ECO:0000313" key="3">
    <source>
        <dbReference type="EMBL" id="KAL3716663.1"/>
    </source>
</evidence>
<dbReference type="EMBL" id="JBJKBG010000011">
    <property type="protein sequence ID" value="KAL3716663.1"/>
    <property type="molecule type" value="Genomic_DNA"/>
</dbReference>
<evidence type="ECO:0008006" key="5">
    <source>
        <dbReference type="Google" id="ProtNLM"/>
    </source>
</evidence>
<organism evidence="3 4">
    <name type="scientific">Eucalyptus globulus</name>
    <name type="common">Tasmanian blue gum</name>
    <dbReference type="NCBI Taxonomy" id="34317"/>
    <lineage>
        <taxon>Eukaryota</taxon>
        <taxon>Viridiplantae</taxon>
        <taxon>Streptophyta</taxon>
        <taxon>Embryophyta</taxon>
        <taxon>Tracheophyta</taxon>
        <taxon>Spermatophyta</taxon>
        <taxon>Magnoliopsida</taxon>
        <taxon>eudicotyledons</taxon>
        <taxon>Gunneridae</taxon>
        <taxon>Pentapetalae</taxon>
        <taxon>rosids</taxon>
        <taxon>malvids</taxon>
        <taxon>Myrtales</taxon>
        <taxon>Myrtaceae</taxon>
        <taxon>Myrtoideae</taxon>
        <taxon>Eucalypteae</taxon>
        <taxon>Eucalyptus</taxon>
    </lineage>
</organism>
<feature type="coiled-coil region" evidence="1">
    <location>
        <begin position="38"/>
        <end position="67"/>
    </location>
</feature>
<evidence type="ECO:0000256" key="2">
    <source>
        <dbReference type="SAM" id="Phobius"/>
    </source>
</evidence>
<name>A0ABD3IRP3_EUCGL</name>
<comment type="caution">
    <text evidence="3">The sequence shown here is derived from an EMBL/GenBank/DDBJ whole genome shotgun (WGS) entry which is preliminary data.</text>
</comment>
<dbReference type="AlphaFoldDB" id="A0ABD3IRP3"/>
<dbReference type="Proteomes" id="UP001634007">
    <property type="component" value="Unassembled WGS sequence"/>
</dbReference>
<keyword evidence="2" id="KW-1133">Transmembrane helix</keyword>
<evidence type="ECO:0000313" key="4">
    <source>
        <dbReference type="Proteomes" id="UP001634007"/>
    </source>
</evidence>